<organism evidence="3 4">
    <name type="scientific">Daphnia galeata</name>
    <dbReference type="NCBI Taxonomy" id="27404"/>
    <lineage>
        <taxon>Eukaryota</taxon>
        <taxon>Metazoa</taxon>
        <taxon>Ecdysozoa</taxon>
        <taxon>Arthropoda</taxon>
        <taxon>Crustacea</taxon>
        <taxon>Branchiopoda</taxon>
        <taxon>Diplostraca</taxon>
        <taxon>Cladocera</taxon>
        <taxon>Anomopoda</taxon>
        <taxon>Daphniidae</taxon>
        <taxon>Daphnia</taxon>
    </lineage>
</organism>
<dbReference type="PANTHER" id="PTHR43173">
    <property type="entry name" value="ABC1 FAMILY PROTEIN"/>
    <property type="match status" value="1"/>
</dbReference>
<reference evidence="3" key="1">
    <citation type="submission" date="2021-11" db="EMBL/GenBank/DDBJ databases">
        <authorList>
            <person name="Schell T."/>
        </authorList>
    </citation>
    <scope>NUCLEOTIDE SEQUENCE</scope>
    <source>
        <strain evidence="3">M5</strain>
    </source>
</reference>
<accession>A0A8J2WJH6</accession>
<dbReference type="Proteomes" id="UP000789390">
    <property type="component" value="Unassembled WGS sequence"/>
</dbReference>
<sequence>MFSSLKTVKLARSICLNSQPVRKCISLQSKTTVKVVKVATKKWSILFGTAIAVPGIWYLQADSQQRRKVRVTVQGIGRFLRSLVIGVTISTDYWWSLRNGDEDSAEYQEQLKIIHQRTADRILAGCLANGGLYIKLGQGLVSMNHILPKEYLDTLKVLQDKCLARGVTEIGQLFKEEFGKNHKELFHSFDEEPIAAASLAQVFRAKCQDGREVAVKVQYIDLQDRFNGDITTIELLLELISWMHPKFEFKWVLKDLKSTLCKELDFINEGRNGERCAKELSSLPYVYVPDVIWDLTSKRVLTTEFIDGIKVSDSSTLEKAGFSIKDVSHKLVEMFAEQIFHTGFVHADPHPGNILVRRGKKGDAQIVLLDHGLYEELPSNVRKSLCRLWSSIVLNDHVEMKRHAAALGVNDYRLFCMAVSQRYISAPPWPTENDSISQVFGTFYDLKGPKAGEWQKLTAEQRQAFRIQMEEIHERMMGSFRAMPSQLMLIFRPVGIQKLVLSNFNQLSENDVKYMQEMAGQRFDMIINNLRSMPRTMLLTIRNINTVRAITKDHGSLVDRYTLMARSATRGFFIVPGASFGQRLQGAWQQFLFDWRLRWDKTQMRLTFWGLRLLFWLGRAPDMTVVVQMVQ</sequence>
<evidence type="ECO:0000313" key="3">
    <source>
        <dbReference type="EMBL" id="CAH0104585.1"/>
    </source>
</evidence>
<protein>
    <recommendedName>
        <fullName evidence="2">ABC1 atypical kinase-like domain-containing protein</fullName>
    </recommendedName>
</protein>
<name>A0A8J2WJH6_9CRUS</name>
<dbReference type="InterPro" id="IPR051130">
    <property type="entry name" value="Mito_struct-func_regulator"/>
</dbReference>
<dbReference type="EMBL" id="CAKKLH010000146">
    <property type="protein sequence ID" value="CAH0104585.1"/>
    <property type="molecule type" value="Genomic_DNA"/>
</dbReference>
<dbReference type="AlphaFoldDB" id="A0A8J2WJH6"/>
<keyword evidence="4" id="KW-1185">Reference proteome</keyword>
<gene>
    <name evidence="3" type="ORF">DGAL_LOCUS7494</name>
</gene>
<dbReference type="PANTHER" id="PTHR43173:SF28">
    <property type="entry name" value="AARF DOMAIN CONTAINING KINASE 5"/>
    <property type="match status" value="1"/>
</dbReference>
<dbReference type="SUPFAM" id="SSF56112">
    <property type="entry name" value="Protein kinase-like (PK-like)"/>
    <property type="match status" value="1"/>
</dbReference>
<dbReference type="Pfam" id="PF03109">
    <property type="entry name" value="ABC1"/>
    <property type="match status" value="1"/>
</dbReference>
<dbReference type="InterPro" id="IPR011009">
    <property type="entry name" value="Kinase-like_dom_sf"/>
</dbReference>
<dbReference type="OrthoDB" id="427480at2759"/>
<feature type="domain" description="ABC1 atypical kinase-like" evidence="2">
    <location>
        <begin position="158"/>
        <end position="403"/>
    </location>
</feature>
<dbReference type="InterPro" id="IPR045307">
    <property type="entry name" value="ADCK1_dom"/>
</dbReference>
<comment type="similarity">
    <text evidence="1">Belongs to the protein kinase superfamily. ADCK protein kinase family.</text>
</comment>
<proteinExistence type="inferred from homology"/>
<comment type="caution">
    <text evidence="3">The sequence shown here is derived from an EMBL/GenBank/DDBJ whole genome shotgun (WGS) entry which is preliminary data.</text>
</comment>
<dbReference type="CDD" id="cd13969">
    <property type="entry name" value="ADCK1-like"/>
    <property type="match status" value="1"/>
</dbReference>
<evidence type="ECO:0000259" key="2">
    <source>
        <dbReference type="Pfam" id="PF03109"/>
    </source>
</evidence>
<evidence type="ECO:0000256" key="1">
    <source>
        <dbReference type="ARBA" id="ARBA00009670"/>
    </source>
</evidence>
<evidence type="ECO:0000313" key="4">
    <source>
        <dbReference type="Proteomes" id="UP000789390"/>
    </source>
</evidence>
<dbReference type="InterPro" id="IPR004147">
    <property type="entry name" value="ABC1_dom"/>
</dbReference>